<comment type="similarity">
    <text evidence="2 5">Belongs to the GMC oxidoreductase family.</text>
</comment>
<dbReference type="Pfam" id="PF00732">
    <property type="entry name" value="GMC_oxred_N"/>
    <property type="match status" value="1"/>
</dbReference>
<dbReference type="Gene3D" id="3.50.50.60">
    <property type="entry name" value="FAD/NAD(P)-binding domain"/>
    <property type="match status" value="1"/>
</dbReference>
<reference evidence="7 8" key="1">
    <citation type="submission" date="2023-07" db="EMBL/GenBank/DDBJ databases">
        <title>Sequencing the genomes of 1000 actinobacteria strains.</title>
        <authorList>
            <person name="Klenk H.-P."/>
        </authorList>
    </citation>
    <scope>NUCLEOTIDE SEQUENCE [LARGE SCALE GENOMIC DNA]</scope>
    <source>
        <strain evidence="7 8">DSM 19426</strain>
    </source>
</reference>
<dbReference type="SUPFAM" id="SSF51905">
    <property type="entry name" value="FAD/NAD(P)-binding domain"/>
    <property type="match status" value="1"/>
</dbReference>
<protein>
    <submittedName>
        <fullName evidence="7">Choline dehydrogenase-like flavoprotein</fullName>
    </submittedName>
</protein>
<comment type="cofactor">
    <cofactor evidence="1">
        <name>FAD</name>
        <dbReference type="ChEBI" id="CHEBI:57692"/>
    </cofactor>
</comment>
<sequence>MAQADYVVVGAGSAGCALARRLAESGASVILLEAGGDDTKGLAKLLFQIPGAVAIMHSTPQLKKYFDWGYKSVPQESAWDRQVPQTRGKVLGGSSSVNGMLFVRGNRQNYDDWAAEGNAGWSFDEVLPAFRRLESYEGGASEFRGGDGPVKVTRPTRLTGATRSFMDAATRKLGVEEIDDYNGKDQEGISVFQQSVGDAKRYSSSVAYLHDGGLPNLAVLTGAQALRVVLEGSRATGVEIRTKDGVDTVSASREVILSAGVFGSAQLLQLSGIGPADHLRSLGIDVAADLPVGDNLHDHLFVPISFDMASAVRRPTPYHFLSGIARERLRPGTGWAAWSSFEAVGFVRTSHAASIPDLQLHALYWTYPVPNQDDTTKRVDPPIKTPGLSVFPTLIYPESRGTVRLASADPTAAPLIDPGYLRAAKDTEVLVEGIAMAREIMAGAGDNKGEIGPGPKYFSDAALRRELPNYVHSVYHPVGTCRMGVDERAVVDPQLRVRGIEGLRVADASIMPSITGGNTNAPSLMIGERAAELIVG</sequence>
<evidence type="ECO:0000256" key="2">
    <source>
        <dbReference type="ARBA" id="ARBA00010790"/>
    </source>
</evidence>
<evidence type="ECO:0000313" key="7">
    <source>
        <dbReference type="EMBL" id="MDR7362888.1"/>
    </source>
</evidence>
<keyword evidence="3 5" id="KW-0285">Flavoprotein</keyword>
<evidence type="ECO:0000259" key="6">
    <source>
        <dbReference type="PROSITE" id="PS00623"/>
    </source>
</evidence>
<proteinExistence type="inferred from homology"/>
<dbReference type="Gene3D" id="3.30.560.10">
    <property type="entry name" value="Glucose Oxidase, domain 3"/>
    <property type="match status" value="1"/>
</dbReference>
<evidence type="ECO:0000256" key="1">
    <source>
        <dbReference type="ARBA" id="ARBA00001974"/>
    </source>
</evidence>
<dbReference type="Proteomes" id="UP001183648">
    <property type="component" value="Unassembled WGS sequence"/>
</dbReference>
<dbReference type="SUPFAM" id="SSF54373">
    <property type="entry name" value="FAD-linked reductases, C-terminal domain"/>
    <property type="match status" value="1"/>
</dbReference>
<dbReference type="InterPro" id="IPR036188">
    <property type="entry name" value="FAD/NAD-bd_sf"/>
</dbReference>
<dbReference type="EMBL" id="JAVDYG010000001">
    <property type="protein sequence ID" value="MDR7362888.1"/>
    <property type="molecule type" value="Genomic_DNA"/>
</dbReference>
<gene>
    <name evidence="7" type="ORF">J2S63_002441</name>
</gene>
<keyword evidence="4 5" id="KW-0274">FAD</keyword>
<dbReference type="PROSITE" id="PS00623">
    <property type="entry name" value="GMC_OXRED_1"/>
    <property type="match status" value="1"/>
</dbReference>
<evidence type="ECO:0000313" key="8">
    <source>
        <dbReference type="Proteomes" id="UP001183648"/>
    </source>
</evidence>
<evidence type="ECO:0000256" key="4">
    <source>
        <dbReference type="ARBA" id="ARBA00022827"/>
    </source>
</evidence>
<dbReference type="PANTHER" id="PTHR11552">
    <property type="entry name" value="GLUCOSE-METHANOL-CHOLINE GMC OXIDOREDUCTASE"/>
    <property type="match status" value="1"/>
</dbReference>
<dbReference type="RefSeq" id="WP_310302497.1">
    <property type="nucleotide sequence ID" value="NZ_BAAAPS010000013.1"/>
</dbReference>
<accession>A0ABU2BW74</accession>
<dbReference type="InterPro" id="IPR000172">
    <property type="entry name" value="GMC_OxRdtase_N"/>
</dbReference>
<organism evidence="7 8">
    <name type="scientific">Nocardioides marmoribigeumensis</name>
    <dbReference type="NCBI Taxonomy" id="433649"/>
    <lineage>
        <taxon>Bacteria</taxon>
        <taxon>Bacillati</taxon>
        <taxon>Actinomycetota</taxon>
        <taxon>Actinomycetes</taxon>
        <taxon>Propionibacteriales</taxon>
        <taxon>Nocardioidaceae</taxon>
        <taxon>Nocardioides</taxon>
    </lineage>
</organism>
<evidence type="ECO:0000256" key="3">
    <source>
        <dbReference type="ARBA" id="ARBA00022630"/>
    </source>
</evidence>
<dbReference type="Pfam" id="PF05199">
    <property type="entry name" value="GMC_oxred_C"/>
    <property type="match status" value="1"/>
</dbReference>
<evidence type="ECO:0000256" key="5">
    <source>
        <dbReference type="RuleBase" id="RU003968"/>
    </source>
</evidence>
<keyword evidence="8" id="KW-1185">Reference proteome</keyword>
<feature type="domain" description="Glucose-methanol-choline oxidoreductase N-terminal" evidence="6">
    <location>
        <begin position="88"/>
        <end position="111"/>
    </location>
</feature>
<comment type="caution">
    <text evidence="7">The sequence shown here is derived from an EMBL/GenBank/DDBJ whole genome shotgun (WGS) entry which is preliminary data.</text>
</comment>
<dbReference type="InterPro" id="IPR012132">
    <property type="entry name" value="GMC_OxRdtase"/>
</dbReference>
<dbReference type="PANTHER" id="PTHR11552:SF147">
    <property type="entry name" value="CHOLINE DEHYDROGENASE, MITOCHONDRIAL"/>
    <property type="match status" value="1"/>
</dbReference>
<dbReference type="PIRSF" id="PIRSF000137">
    <property type="entry name" value="Alcohol_oxidase"/>
    <property type="match status" value="1"/>
</dbReference>
<name>A0ABU2BW74_9ACTN</name>
<dbReference type="InterPro" id="IPR007867">
    <property type="entry name" value="GMC_OxRtase_C"/>
</dbReference>